<dbReference type="Pfam" id="PF07690">
    <property type="entry name" value="MFS_1"/>
    <property type="match status" value="1"/>
</dbReference>
<keyword evidence="4" id="KW-1185">Reference proteome</keyword>
<dbReference type="EMBL" id="UYRU01050323">
    <property type="protein sequence ID" value="VDN10944.1"/>
    <property type="molecule type" value="Genomic_DNA"/>
</dbReference>
<name>A0A3P7L2D4_DIBLA</name>
<feature type="transmembrane region" description="Helical" evidence="2">
    <location>
        <begin position="41"/>
        <end position="62"/>
    </location>
</feature>
<keyword evidence="2" id="KW-1133">Transmembrane helix</keyword>
<feature type="compositionally biased region" description="Basic and acidic residues" evidence="1">
    <location>
        <begin position="238"/>
        <end position="252"/>
    </location>
</feature>
<proteinExistence type="predicted"/>
<dbReference type="OrthoDB" id="2213137at2759"/>
<feature type="region of interest" description="Disordered" evidence="1">
    <location>
        <begin position="279"/>
        <end position="301"/>
    </location>
</feature>
<dbReference type="AlphaFoldDB" id="A0A3P7L2D4"/>
<keyword evidence="2" id="KW-0472">Membrane</keyword>
<dbReference type="Gene3D" id="1.20.1250.20">
    <property type="entry name" value="MFS general substrate transporter like domains"/>
    <property type="match status" value="1"/>
</dbReference>
<gene>
    <name evidence="3" type="ORF">DILT_LOCUS6775</name>
</gene>
<evidence type="ECO:0008006" key="5">
    <source>
        <dbReference type="Google" id="ProtNLM"/>
    </source>
</evidence>
<dbReference type="GO" id="GO:0022857">
    <property type="term" value="F:transmembrane transporter activity"/>
    <property type="evidence" value="ECO:0007669"/>
    <property type="project" value="InterPro"/>
</dbReference>
<feature type="region of interest" description="Disordered" evidence="1">
    <location>
        <begin position="145"/>
        <end position="252"/>
    </location>
</feature>
<evidence type="ECO:0000256" key="1">
    <source>
        <dbReference type="SAM" id="MobiDB-lite"/>
    </source>
</evidence>
<evidence type="ECO:0000313" key="3">
    <source>
        <dbReference type="EMBL" id="VDN10944.1"/>
    </source>
</evidence>
<dbReference type="SUPFAM" id="SSF103473">
    <property type="entry name" value="MFS general substrate transporter"/>
    <property type="match status" value="1"/>
</dbReference>
<dbReference type="InterPro" id="IPR011701">
    <property type="entry name" value="MFS"/>
</dbReference>
<evidence type="ECO:0000256" key="2">
    <source>
        <dbReference type="SAM" id="Phobius"/>
    </source>
</evidence>
<protein>
    <recommendedName>
        <fullName evidence="5">Major facilitator superfamily (MFS) profile domain-containing protein</fullName>
    </recommendedName>
</protein>
<evidence type="ECO:0000313" key="4">
    <source>
        <dbReference type="Proteomes" id="UP000281553"/>
    </source>
</evidence>
<accession>A0A3P7L2D4</accession>
<sequence length="301" mass="32788">MYIAVILFNLGLGLGAIYLCAMVSVTYYFEKYRGVTSGISAAGNGVGYIIAPLFLSTLMEYMDWRMSVLVYALIIASVFFSAGITLRPIEVDIPDPDEMADLEEKQSLLQMPVSPRSRQVSLAYADVGAVLRMLEPIQETDVESGQAAAAVVPQDPKAPVELTPAEPQKSTQEMADVLEPLPSTGVKPEAGDLPKGTPLIFSSVPVLPTVATGWKGRGNAPPQRLDPLPSSQTPGDTAKQDESTKETGARERRDSLLEHFLYKALGKREKREVECIFEDSTSAGKKRLTAETRRRSIHLTT</sequence>
<dbReference type="InterPro" id="IPR050327">
    <property type="entry name" value="Proton-linked_MCT"/>
</dbReference>
<organism evidence="3 4">
    <name type="scientific">Dibothriocephalus latus</name>
    <name type="common">Fish tapeworm</name>
    <name type="synonym">Diphyllobothrium latum</name>
    <dbReference type="NCBI Taxonomy" id="60516"/>
    <lineage>
        <taxon>Eukaryota</taxon>
        <taxon>Metazoa</taxon>
        <taxon>Spiralia</taxon>
        <taxon>Lophotrochozoa</taxon>
        <taxon>Platyhelminthes</taxon>
        <taxon>Cestoda</taxon>
        <taxon>Eucestoda</taxon>
        <taxon>Diphyllobothriidea</taxon>
        <taxon>Diphyllobothriidae</taxon>
        <taxon>Dibothriocephalus</taxon>
    </lineage>
</organism>
<dbReference type="Proteomes" id="UP000281553">
    <property type="component" value="Unassembled WGS sequence"/>
</dbReference>
<keyword evidence="2" id="KW-0812">Transmembrane</keyword>
<dbReference type="PANTHER" id="PTHR11360:SF284">
    <property type="entry name" value="EG:103B4.3 PROTEIN-RELATED"/>
    <property type="match status" value="1"/>
</dbReference>
<feature type="transmembrane region" description="Helical" evidence="2">
    <location>
        <begin position="6"/>
        <end position="29"/>
    </location>
</feature>
<dbReference type="InterPro" id="IPR036259">
    <property type="entry name" value="MFS_trans_sf"/>
</dbReference>
<reference evidence="3 4" key="1">
    <citation type="submission" date="2018-11" db="EMBL/GenBank/DDBJ databases">
        <authorList>
            <consortium name="Pathogen Informatics"/>
        </authorList>
    </citation>
    <scope>NUCLEOTIDE SEQUENCE [LARGE SCALE GENOMIC DNA]</scope>
</reference>
<feature type="transmembrane region" description="Helical" evidence="2">
    <location>
        <begin position="68"/>
        <end position="86"/>
    </location>
</feature>
<dbReference type="PANTHER" id="PTHR11360">
    <property type="entry name" value="MONOCARBOXYLATE TRANSPORTER"/>
    <property type="match status" value="1"/>
</dbReference>